<evidence type="ECO:0000313" key="2">
    <source>
        <dbReference type="EMBL" id="KAL0095952.1"/>
    </source>
</evidence>
<name>A0ABR3BAV6_PHYBL</name>
<sequence length="144" mass="16662">ELKHIKKDAIKLVEQNGIEDALELLNRCIEMGTTYGSAYNNMVKLYRMLHENIEAIHDVNKVVSLEEEQSKAYIQRAILKCQDGDILGSKVNFAIDYYRSKVWKRIAQSITIQDNPYVKMCNQVTLQAMSQKFNISLVENKKHL</sequence>
<organism evidence="2 3">
    <name type="scientific">Phycomyces blakesleeanus</name>
    <dbReference type="NCBI Taxonomy" id="4837"/>
    <lineage>
        <taxon>Eukaryota</taxon>
        <taxon>Fungi</taxon>
        <taxon>Fungi incertae sedis</taxon>
        <taxon>Mucoromycota</taxon>
        <taxon>Mucoromycotina</taxon>
        <taxon>Mucoromycetes</taxon>
        <taxon>Mucorales</taxon>
        <taxon>Phycomycetaceae</taxon>
        <taxon>Phycomyces</taxon>
    </lineage>
</organism>
<dbReference type="PANTHER" id="PTHR21405">
    <property type="entry name" value="CDNA SEQUENCE BC021608"/>
    <property type="match status" value="1"/>
</dbReference>
<dbReference type="EMBL" id="JBCLYO010000001">
    <property type="protein sequence ID" value="KAL0095952.1"/>
    <property type="molecule type" value="Genomic_DNA"/>
</dbReference>
<dbReference type="PANTHER" id="PTHR21405:SF0">
    <property type="entry name" value="TETRATRICOPEPTIDE REPEAT PROTEIN 36"/>
    <property type="match status" value="1"/>
</dbReference>
<dbReference type="InterPro" id="IPR011990">
    <property type="entry name" value="TPR-like_helical_dom_sf"/>
</dbReference>
<feature type="non-terminal residue" evidence="2">
    <location>
        <position position="1"/>
    </location>
</feature>
<keyword evidence="3" id="KW-1185">Reference proteome</keyword>
<reference evidence="2 3" key="1">
    <citation type="submission" date="2024-04" db="EMBL/GenBank/DDBJ databases">
        <title>Symmetric and asymmetric DNA N6-adenine methylation regulates different biological responses in Mucorales.</title>
        <authorList>
            <consortium name="Lawrence Berkeley National Laboratory"/>
            <person name="Lax C."/>
            <person name="Mondo S.J."/>
            <person name="Osorio-Concepcion M."/>
            <person name="Muszewska A."/>
            <person name="Corrochano-Luque M."/>
            <person name="Gutierrez G."/>
            <person name="Riley R."/>
            <person name="Lipzen A."/>
            <person name="Guo J."/>
            <person name="Hundley H."/>
            <person name="Amirebrahimi M."/>
            <person name="Ng V."/>
            <person name="Lorenzo-Gutierrez D."/>
            <person name="Binder U."/>
            <person name="Yang J."/>
            <person name="Song Y."/>
            <person name="Canovas D."/>
            <person name="Navarro E."/>
            <person name="Freitag M."/>
            <person name="Gabaldon T."/>
            <person name="Grigoriev I.V."/>
            <person name="Corrochano L.M."/>
            <person name="Nicolas F.E."/>
            <person name="Garre V."/>
        </authorList>
    </citation>
    <scope>NUCLEOTIDE SEQUENCE [LARGE SCALE GENOMIC DNA]</scope>
    <source>
        <strain evidence="2 3">L51</strain>
    </source>
</reference>
<accession>A0ABR3BAV6</accession>
<comment type="similarity">
    <text evidence="1">Belongs to the TTC36 family.</text>
</comment>
<evidence type="ECO:0000256" key="1">
    <source>
        <dbReference type="ARBA" id="ARBA00006995"/>
    </source>
</evidence>
<gene>
    <name evidence="2" type="ORF">J3Q64DRAFT_1631935</name>
</gene>
<proteinExistence type="inferred from homology"/>
<protein>
    <submittedName>
        <fullName evidence="2">Uncharacterized protein</fullName>
    </submittedName>
</protein>
<dbReference type="Proteomes" id="UP001448207">
    <property type="component" value="Unassembled WGS sequence"/>
</dbReference>
<dbReference type="SUPFAM" id="SSF48452">
    <property type="entry name" value="TPR-like"/>
    <property type="match status" value="1"/>
</dbReference>
<dbReference type="Gene3D" id="1.25.40.10">
    <property type="entry name" value="Tetratricopeptide repeat domain"/>
    <property type="match status" value="1"/>
</dbReference>
<evidence type="ECO:0000313" key="3">
    <source>
        <dbReference type="Proteomes" id="UP001448207"/>
    </source>
</evidence>
<comment type="caution">
    <text evidence="2">The sequence shown here is derived from an EMBL/GenBank/DDBJ whole genome shotgun (WGS) entry which is preliminary data.</text>
</comment>
<dbReference type="InterPro" id="IPR038906">
    <property type="entry name" value="TTC36"/>
</dbReference>